<keyword evidence="3" id="KW-1185">Reference proteome</keyword>
<evidence type="ECO:0000313" key="2">
    <source>
        <dbReference type="EMBL" id="VDP73985.1"/>
    </source>
</evidence>
<dbReference type="AlphaFoldDB" id="A0A183L0Z2"/>
<proteinExistence type="predicted"/>
<reference evidence="2 3" key="2">
    <citation type="submission" date="2018-11" db="EMBL/GenBank/DDBJ databases">
        <authorList>
            <consortium name="Pathogen Informatics"/>
        </authorList>
    </citation>
    <scope>NUCLEOTIDE SEQUENCE [LARGE SCALE GENOMIC DNA]</scope>
    <source>
        <strain evidence="2">Dakar</strain>
        <strain evidence="3">Dakar, Senegal</strain>
    </source>
</reference>
<evidence type="ECO:0000313" key="3">
    <source>
        <dbReference type="Proteomes" id="UP000279833"/>
    </source>
</evidence>
<gene>
    <name evidence="2" type="ORF">SCUD_LOCUS20991</name>
</gene>
<organism evidence="4">
    <name type="scientific">Schistosoma curassoni</name>
    <dbReference type="NCBI Taxonomy" id="6186"/>
    <lineage>
        <taxon>Eukaryota</taxon>
        <taxon>Metazoa</taxon>
        <taxon>Spiralia</taxon>
        <taxon>Lophotrochozoa</taxon>
        <taxon>Platyhelminthes</taxon>
        <taxon>Trematoda</taxon>
        <taxon>Digenea</taxon>
        <taxon>Strigeidida</taxon>
        <taxon>Schistosomatoidea</taxon>
        <taxon>Schistosomatidae</taxon>
        <taxon>Schistosoma</taxon>
    </lineage>
</organism>
<accession>A0A183L0Z2</accession>
<reference evidence="4" key="1">
    <citation type="submission" date="2016-06" db="UniProtKB">
        <authorList>
            <consortium name="WormBaseParasite"/>
        </authorList>
    </citation>
    <scope>IDENTIFICATION</scope>
</reference>
<dbReference type="Proteomes" id="UP000279833">
    <property type="component" value="Unassembled WGS sequence"/>
</dbReference>
<name>A0A183L0Z2_9TREM</name>
<dbReference type="EMBL" id="UZAK01045479">
    <property type="protein sequence ID" value="VDP73985.1"/>
    <property type="molecule type" value="Genomic_DNA"/>
</dbReference>
<protein>
    <submittedName>
        <fullName evidence="4">GIT1_C domain-containing protein</fullName>
    </submittedName>
</protein>
<feature type="region of interest" description="Disordered" evidence="1">
    <location>
        <begin position="44"/>
        <end position="73"/>
    </location>
</feature>
<sequence length="183" mass="20730">MDDRFTSLFVTYGTKLLSGTSYKSTSFTSFDSATTNLQILSPLHFNTNTDDENNDDEENSERVDRPSNSEFNFEDNYFTEETDSVSGTYVSPPLVNDQSIDQVVDGHDSFHCLPLPKHLYACIAEHRNGIDLLDTRKDLETAVANIRSVLPQIINDKYEETNTYNDTNSLLKLKADMWALAHT</sequence>
<dbReference type="WBParaSite" id="SCUD_0002099401-mRNA-1">
    <property type="protein sequence ID" value="SCUD_0002099401-mRNA-1"/>
    <property type="gene ID" value="SCUD_0002099401"/>
</dbReference>
<evidence type="ECO:0000313" key="4">
    <source>
        <dbReference type="WBParaSite" id="SCUD_0002099401-mRNA-1"/>
    </source>
</evidence>
<evidence type="ECO:0000256" key="1">
    <source>
        <dbReference type="SAM" id="MobiDB-lite"/>
    </source>
</evidence>
<feature type="compositionally biased region" description="Acidic residues" evidence="1">
    <location>
        <begin position="49"/>
        <end position="59"/>
    </location>
</feature>
<dbReference type="STRING" id="6186.A0A183L0Z2"/>